<proteinExistence type="inferred from homology"/>
<dbReference type="Pfam" id="PF03948">
    <property type="entry name" value="Ribosomal_L9_C"/>
    <property type="match status" value="1"/>
</dbReference>
<name>A0A4D6WTL0_9FLOR</name>
<evidence type="ECO:0000256" key="3">
    <source>
        <dbReference type="ARBA" id="ARBA00022884"/>
    </source>
</evidence>
<dbReference type="InterPro" id="IPR036791">
    <property type="entry name" value="Ribosomal_bL9_C_sf"/>
</dbReference>
<dbReference type="PANTHER" id="PTHR21368">
    <property type="entry name" value="50S RIBOSOMAL PROTEIN L9"/>
    <property type="match status" value="1"/>
</dbReference>
<keyword evidence="5" id="KW-0687">Ribonucleoprotein</keyword>
<dbReference type="EMBL" id="MK814639">
    <property type="protein sequence ID" value="QCI05750.1"/>
    <property type="molecule type" value="Genomic_DNA"/>
</dbReference>
<keyword evidence="8" id="KW-0934">Plastid</keyword>
<dbReference type="GO" id="GO:0019843">
    <property type="term" value="F:rRNA binding"/>
    <property type="evidence" value="ECO:0007669"/>
    <property type="project" value="UniProtKB-KW"/>
</dbReference>
<keyword evidence="4 8" id="KW-0689">Ribosomal protein</keyword>
<geneLocation type="plastid" evidence="8"/>
<dbReference type="InterPro" id="IPR036935">
    <property type="entry name" value="Ribosomal_bL9_N_sf"/>
</dbReference>
<dbReference type="InterPro" id="IPR000244">
    <property type="entry name" value="Ribosomal_bL9"/>
</dbReference>
<dbReference type="InterPro" id="IPR020069">
    <property type="entry name" value="Ribosomal_bL9_C"/>
</dbReference>
<evidence type="ECO:0000313" key="8">
    <source>
        <dbReference type="EMBL" id="QCI05750.1"/>
    </source>
</evidence>
<dbReference type="GO" id="GO:0006412">
    <property type="term" value="P:translation"/>
    <property type="evidence" value="ECO:0007669"/>
    <property type="project" value="InterPro"/>
</dbReference>
<comment type="similarity">
    <text evidence="1">Belongs to the bacterial ribosomal protein bL9 family.</text>
</comment>
<reference evidence="8" key="1">
    <citation type="journal article" date="2019" name="Mol. Phylogenet. Evol.">
        <title>Morphological evolution and classification of the red algal order Ceramiales inferred using plastid phylogenomics.</title>
        <authorList>
            <person name="Diaz-Tapia P."/>
            <person name="Pasella M.M."/>
            <person name="Verbruggen H."/>
            <person name="Maggs C.A."/>
        </authorList>
    </citation>
    <scope>NUCLEOTIDE SEQUENCE</scope>
    <source>
        <strain evidence="8">PD2928_7</strain>
    </source>
</reference>
<dbReference type="Gene3D" id="3.40.5.10">
    <property type="entry name" value="Ribosomal protein L9, N-terminal domain"/>
    <property type="match status" value="1"/>
</dbReference>
<keyword evidence="2" id="KW-0699">rRNA-binding</keyword>
<protein>
    <recommendedName>
        <fullName evidence="6">50S ribosomal protein L9, chloroplastic</fullName>
    </recommendedName>
</protein>
<reference evidence="8" key="2">
    <citation type="submission" date="2019-04" db="EMBL/GenBank/DDBJ databases">
        <authorList>
            <person name="Pasella M."/>
        </authorList>
    </citation>
    <scope>NUCLEOTIDE SEQUENCE</scope>
    <source>
        <strain evidence="8">PD2928_7</strain>
    </source>
</reference>
<sequence length="154" mass="17696">MKKKIQIILKKDHLNLGEIGKITSISRGYALNYLIPNDIAEIATKNKIKHITMFKQIKNKEIKNSEIISKALQKNLEILNKISIRKKIGEKNNIFGSINEKDIKNKILKYIGIKIDKKQIIINNIKKIGIFNIEINISNNIKCNIQVNIIPINI</sequence>
<evidence type="ECO:0000256" key="2">
    <source>
        <dbReference type="ARBA" id="ARBA00022730"/>
    </source>
</evidence>
<dbReference type="InterPro" id="IPR009027">
    <property type="entry name" value="Ribosomal_bL9/RNase_H1_N"/>
</dbReference>
<accession>A0A4D6WTL0</accession>
<dbReference type="AlphaFoldDB" id="A0A4D6WTL0"/>
<dbReference type="PROSITE" id="PS00651">
    <property type="entry name" value="RIBOSOMAL_L9"/>
    <property type="match status" value="1"/>
</dbReference>
<evidence type="ECO:0000256" key="4">
    <source>
        <dbReference type="ARBA" id="ARBA00022980"/>
    </source>
</evidence>
<dbReference type="Pfam" id="PF01281">
    <property type="entry name" value="Ribosomal_L9_N"/>
    <property type="match status" value="1"/>
</dbReference>
<dbReference type="GO" id="GO:1990904">
    <property type="term" value="C:ribonucleoprotein complex"/>
    <property type="evidence" value="ECO:0007669"/>
    <property type="project" value="UniProtKB-KW"/>
</dbReference>
<evidence type="ECO:0000259" key="7">
    <source>
        <dbReference type="PROSITE" id="PS00651"/>
    </source>
</evidence>
<dbReference type="GO" id="GO:0003735">
    <property type="term" value="F:structural constituent of ribosome"/>
    <property type="evidence" value="ECO:0007669"/>
    <property type="project" value="InterPro"/>
</dbReference>
<keyword evidence="3" id="KW-0694">RNA-binding</keyword>
<evidence type="ECO:0000256" key="1">
    <source>
        <dbReference type="ARBA" id="ARBA00010605"/>
    </source>
</evidence>
<dbReference type="InterPro" id="IPR020070">
    <property type="entry name" value="Ribosomal_bL9_N"/>
</dbReference>
<dbReference type="HAMAP" id="MF_00503">
    <property type="entry name" value="Ribosomal_bL9"/>
    <property type="match status" value="1"/>
</dbReference>
<dbReference type="NCBIfam" id="TIGR00158">
    <property type="entry name" value="L9"/>
    <property type="match status" value="1"/>
</dbReference>
<dbReference type="Gene3D" id="3.10.430.100">
    <property type="entry name" value="Ribosomal protein L9, C-terminal domain"/>
    <property type="match status" value="1"/>
</dbReference>
<gene>
    <name evidence="8" type="primary">rpl9</name>
</gene>
<dbReference type="GO" id="GO:0005840">
    <property type="term" value="C:ribosome"/>
    <property type="evidence" value="ECO:0007669"/>
    <property type="project" value="UniProtKB-KW"/>
</dbReference>
<dbReference type="InterPro" id="IPR020594">
    <property type="entry name" value="Ribosomal_bL9_bac/chp"/>
</dbReference>
<evidence type="ECO:0000256" key="5">
    <source>
        <dbReference type="ARBA" id="ARBA00023274"/>
    </source>
</evidence>
<dbReference type="SUPFAM" id="SSF55653">
    <property type="entry name" value="Ribosomal protein L9 C-domain"/>
    <property type="match status" value="1"/>
</dbReference>
<feature type="domain" description="Ribosomal protein L9" evidence="7">
    <location>
        <begin position="17"/>
        <end position="44"/>
    </location>
</feature>
<evidence type="ECO:0000256" key="6">
    <source>
        <dbReference type="ARBA" id="ARBA00035427"/>
    </source>
</evidence>
<dbReference type="SUPFAM" id="SSF55658">
    <property type="entry name" value="L9 N-domain-like"/>
    <property type="match status" value="1"/>
</dbReference>
<organism evidence="8">
    <name type="scientific">Cryptopleura ramosa</name>
    <dbReference type="NCBI Taxonomy" id="131094"/>
    <lineage>
        <taxon>Eukaryota</taxon>
        <taxon>Rhodophyta</taxon>
        <taxon>Florideophyceae</taxon>
        <taxon>Rhodymeniophycidae</taxon>
        <taxon>Ceramiales</taxon>
        <taxon>Delesseriaceae</taxon>
        <taxon>Cryptopleura</taxon>
    </lineage>
</organism>